<comment type="caution">
    <text evidence="1">The sequence shown here is derived from an EMBL/GenBank/DDBJ whole genome shotgun (WGS) entry which is preliminary data.</text>
</comment>
<evidence type="ECO:0000313" key="2">
    <source>
        <dbReference type="Proteomes" id="UP000805649"/>
    </source>
</evidence>
<organism evidence="1 2">
    <name type="scientific">Colletotrichum truncatum</name>
    <name type="common">Anthracnose fungus</name>
    <name type="synonym">Colletotrichum capsici</name>
    <dbReference type="NCBI Taxonomy" id="5467"/>
    <lineage>
        <taxon>Eukaryota</taxon>
        <taxon>Fungi</taxon>
        <taxon>Dikarya</taxon>
        <taxon>Ascomycota</taxon>
        <taxon>Pezizomycotina</taxon>
        <taxon>Sordariomycetes</taxon>
        <taxon>Hypocreomycetidae</taxon>
        <taxon>Glomerellales</taxon>
        <taxon>Glomerellaceae</taxon>
        <taxon>Colletotrichum</taxon>
        <taxon>Colletotrichum truncatum species complex</taxon>
    </lineage>
</organism>
<evidence type="ECO:0000313" key="1">
    <source>
        <dbReference type="EMBL" id="KAL0940039.1"/>
    </source>
</evidence>
<sequence>MTVVRQAIGPERDVVMIVETWVPGIIPLKLGAELPWGYTKPPKTLGISVIPPQIFSVEQGPTLPGPINSGLAGNIGIPHYDSSGSSQEAIHARNVLLARLCSAAFAPTWDDLRFVLRMCGASEDFNTIFDSDTCIPQIPSNLGFLCHDTTLQMCVPSLEYRSTSWPKHVKFGGTLPRKTLDVTFDRPVWLDEVRQQGRQGSKKKKVVFTTQGTMAVDYSMCILPTIMGLSDREDIIVIAVLGVKGESLEQAPSNAIVLDYFPYDPILELADVVVTNGSYGIFSQCALHGVPMVLAGAFSEDKPEVCNRAEYSGIGLYIRSSWPRPEEIAAGVNKVLETDKYVKRAAEISAEIEEFKCLDTVERELRKLF</sequence>
<protein>
    <submittedName>
        <fullName evidence="1">Udp-glucuronosyl udp-glucosyltransferase</fullName>
    </submittedName>
</protein>
<reference evidence="1 2" key="1">
    <citation type="journal article" date="2020" name="Phytopathology">
        <title>Genome Sequence Resources of Colletotrichum truncatum, C. plurivorum, C. musicola, and C. sojae: Four Species Pathogenic to Soybean (Glycine max).</title>
        <authorList>
            <person name="Rogerio F."/>
            <person name="Boufleur T.R."/>
            <person name="Ciampi-Guillardi M."/>
            <person name="Sukno S.A."/>
            <person name="Thon M.R."/>
            <person name="Massola Junior N.S."/>
            <person name="Baroncelli R."/>
        </authorList>
    </citation>
    <scope>NUCLEOTIDE SEQUENCE [LARGE SCALE GENOMIC DNA]</scope>
    <source>
        <strain evidence="1 2">CMES1059</strain>
    </source>
</reference>
<proteinExistence type="predicted"/>
<name>A0ACC3Z7J4_COLTU</name>
<dbReference type="EMBL" id="VUJX02000003">
    <property type="protein sequence ID" value="KAL0940039.1"/>
    <property type="molecule type" value="Genomic_DNA"/>
</dbReference>
<keyword evidence="2" id="KW-1185">Reference proteome</keyword>
<dbReference type="Proteomes" id="UP000805649">
    <property type="component" value="Unassembled WGS sequence"/>
</dbReference>
<accession>A0ACC3Z7J4</accession>
<gene>
    <name evidence="1" type="ORF">CTRU02_206649</name>
</gene>